<dbReference type="AlphaFoldDB" id="A0A1H4VBH4"/>
<sequence length="174" mass="18840">MKPSESDALSQSRPWLRVGTDASLGAPGKGSGVGYIADTGEHGSKFCRHVNDTTTAELLAVRMAVQELLQAGTGPARNLHVLTDSRAVIRLLDNPRRAAPTLQRHVQELVDLRAAGRLEITWVRGHSGHPLNEGADRLSRDVRRAKQWGSGSRLRVQENIVAETLAALNTNQSA</sequence>
<organism evidence="2 3">
    <name type="scientific">Tsukamurella tyrosinosolvens</name>
    <dbReference type="NCBI Taxonomy" id="57704"/>
    <lineage>
        <taxon>Bacteria</taxon>
        <taxon>Bacillati</taxon>
        <taxon>Actinomycetota</taxon>
        <taxon>Actinomycetes</taxon>
        <taxon>Mycobacteriales</taxon>
        <taxon>Tsukamurellaceae</taxon>
        <taxon>Tsukamurella</taxon>
    </lineage>
</organism>
<dbReference type="EMBL" id="FNSA01000003">
    <property type="protein sequence ID" value="SEC78230.1"/>
    <property type="molecule type" value="Genomic_DNA"/>
</dbReference>
<dbReference type="InterPro" id="IPR036397">
    <property type="entry name" value="RNaseH_sf"/>
</dbReference>
<dbReference type="GO" id="GO:0003676">
    <property type="term" value="F:nucleic acid binding"/>
    <property type="evidence" value="ECO:0007669"/>
    <property type="project" value="InterPro"/>
</dbReference>
<dbReference type="SUPFAM" id="SSF53098">
    <property type="entry name" value="Ribonuclease H-like"/>
    <property type="match status" value="1"/>
</dbReference>
<evidence type="ECO:0000313" key="3">
    <source>
        <dbReference type="Proteomes" id="UP000182241"/>
    </source>
</evidence>
<dbReference type="STRING" id="57704.SAMN04489793_3187"/>
<protein>
    <submittedName>
        <fullName evidence="2">Ribonuclease HI</fullName>
    </submittedName>
</protein>
<evidence type="ECO:0000313" key="2">
    <source>
        <dbReference type="EMBL" id="SEC78230.1"/>
    </source>
</evidence>
<dbReference type="Pfam" id="PF00075">
    <property type="entry name" value="RNase_H"/>
    <property type="match status" value="1"/>
</dbReference>
<dbReference type="InterPro" id="IPR002156">
    <property type="entry name" value="RNaseH_domain"/>
</dbReference>
<reference evidence="3" key="1">
    <citation type="submission" date="2016-10" db="EMBL/GenBank/DDBJ databases">
        <authorList>
            <person name="Varghese N."/>
            <person name="Submissions S."/>
        </authorList>
    </citation>
    <scope>NUCLEOTIDE SEQUENCE [LARGE SCALE GENOMIC DNA]</scope>
    <source>
        <strain evidence="3">DSM 44234</strain>
    </source>
</reference>
<dbReference type="InterPro" id="IPR012337">
    <property type="entry name" value="RNaseH-like_sf"/>
</dbReference>
<evidence type="ECO:0000259" key="1">
    <source>
        <dbReference type="PROSITE" id="PS50879"/>
    </source>
</evidence>
<dbReference type="GO" id="GO:0004523">
    <property type="term" value="F:RNA-DNA hybrid ribonuclease activity"/>
    <property type="evidence" value="ECO:0007669"/>
    <property type="project" value="InterPro"/>
</dbReference>
<proteinExistence type="predicted"/>
<dbReference type="Gene3D" id="3.30.420.10">
    <property type="entry name" value="Ribonuclease H-like superfamily/Ribonuclease H"/>
    <property type="match status" value="1"/>
</dbReference>
<dbReference type="Proteomes" id="UP000182241">
    <property type="component" value="Unassembled WGS sequence"/>
</dbReference>
<dbReference type="RefSeq" id="WP_068742818.1">
    <property type="nucleotide sequence ID" value="NZ_FNSA01000003.1"/>
</dbReference>
<dbReference type="PROSITE" id="PS50879">
    <property type="entry name" value="RNASE_H_1"/>
    <property type="match status" value="1"/>
</dbReference>
<gene>
    <name evidence="2" type="ORF">SAMN04489793_3187</name>
</gene>
<keyword evidence="3" id="KW-1185">Reference proteome</keyword>
<dbReference type="CDD" id="cd09276">
    <property type="entry name" value="Rnase_HI_RT_non_LTR"/>
    <property type="match status" value="1"/>
</dbReference>
<accession>A0A1H4VBH4</accession>
<name>A0A1H4VBH4_TSUTY</name>
<feature type="domain" description="RNase H type-1" evidence="1">
    <location>
        <begin position="12"/>
        <end position="144"/>
    </location>
</feature>